<evidence type="ECO:0000256" key="2">
    <source>
        <dbReference type="PROSITE-ProRule" id="PRU00335"/>
    </source>
</evidence>
<dbReference type="InterPro" id="IPR050624">
    <property type="entry name" value="HTH-type_Tx_Regulator"/>
</dbReference>
<evidence type="ECO:0000313" key="4">
    <source>
        <dbReference type="EMBL" id="SHN48502.1"/>
    </source>
</evidence>
<reference evidence="4 5" key="1">
    <citation type="submission" date="2016-12" db="EMBL/GenBank/DDBJ databases">
        <authorList>
            <person name="Song W.-J."/>
            <person name="Kurnit D.M."/>
        </authorList>
    </citation>
    <scope>NUCLEOTIDE SEQUENCE [LARGE SCALE GENOMIC DNA]</scope>
    <source>
        <strain evidence="4 5">DSM 14810</strain>
    </source>
</reference>
<dbReference type="InterPro" id="IPR001647">
    <property type="entry name" value="HTH_TetR"/>
</dbReference>
<evidence type="ECO:0000313" key="5">
    <source>
        <dbReference type="Proteomes" id="UP000184097"/>
    </source>
</evidence>
<gene>
    <name evidence="4" type="ORF">SAMN02745247_00064</name>
</gene>
<evidence type="ECO:0000256" key="1">
    <source>
        <dbReference type="ARBA" id="ARBA00023125"/>
    </source>
</evidence>
<organism evidence="4 5">
    <name type="scientific">Butyrivibrio hungatei DSM 14810</name>
    <dbReference type="NCBI Taxonomy" id="1121132"/>
    <lineage>
        <taxon>Bacteria</taxon>
        <taxon>Bacillati</taxon>
        <taxon>Bacillota</taxon>
        <taxon>Clostridia</taxon>
        <taxon>Lachnospirales</taxon>
        <taxon>Lachnospiraceae</taxon>
        <taxon>Butyrivibrio</taxon>
    </lineage>
</organism>
<dbReference type="GO" id="GO:0003677">
    <property type="term" value="F:DNA binding"/>
    <property type="evidence" value="ECO:0007669"/>
    <property type="project" value="UniProtKB-UniRule"/>
</dbReference>
<proteinExistence type="predicted"/>
<evidence type="ECO:0000259" key="3">
    <source>
        <dbReference type="PROSITE" id="PS50977"/>
    </source>
</evidence>
<dbReference type="RefSeq" id="WP_072700052.1">
    <property type="nucleotide sequence ID" value="NZ_FRDH01000003.1"/>
</dbReference>
<dbReference type="PANTHER" id="PTHR43479:SF11">
    <property type="entry name" value="ACREF_ENVCD OPERON REPRESSOR-RELATED"/>
    <property type="match status" value="1"/>
</dbReference>
<dbReference type="PRINTS" id="PR00455">
    <property type="entry name" value="HTHTETR"/>
</dbReference>
<keyword evidence="1 2" id="KW-0238">DNA-binding</keyword>
<protein>
    <submittedName>
        <fullName evidence="4">Transcriptional regulator, TetR family</fullName>
    </submittedName>
</protein>
<dbReference type="PROSITE" id="PS50977">
    <property type="entry name" value="HTH_TETR_2"/>
    <property type="match status" value="1"/>
</dbReference>
<dbReference type="InterPro" id="IPR009057">
    <property type="entry name" value="Homeodomain-like_sf"/>
</dbReference>
<feature type="domain" description="HTH tetR-type" evidence="3">
    <location>
        <begin position="21"/>
        <end position="81"/>
    </location>
</feature>
<dbReference type="AlphaFoldDB" id="A0A1M7RQY7"/>
<dbReference type="EMBL" id="FRDH01000003">
    <property type="protein sequence ID" value="SHN48502.1"/>
    <property type="molecule type" value="Genomic_DNA"/>
</dbReference>
<sequence>MVRKTPVKDKKCRKRGYMARTNAKEPLIEAARNIFSIKGYDGTSVDEIAESIGIKGPTIYKYFKNKEELLKAVIESSEAEYVKGMISGAPDELPDLINSKEELKEYVLKSLDFTLKNDTAKKMRRLVTMEQYRNATFAKLATWHQLTYLQNLYASIFQRMMDNGQMIEGDAKIIALEFLSPITIMIQLIDREPRKKKEALQTIEKHIDTFLIRYGFK</sequence>
<dbReference type="Gene3D" id="1.10.357.10">
    <property type="entry name" value="Tetracycline Repressor, domain 2"/>
    <property type="match status" value="1"/>
</dbReference>
<name>A0A1M7RQY7_9FIRM</name>
<dbReference type="Pfam" id="PF00440">
    <property type="entry name" value="TetR_N"/>
    <property type="match status" value="1"/>
</dbReference>
<accession>A0A1M7RQY7</accession>
<dbReference type="Proteomes" id="UP000184097">
    <property type="component" value="Unassembled WGS sequence"/>
</dbReference>
<dbReference type="SUPFAM" id="SSF46689">
    <property type="entry name" value="Homeodomain-like"/>
    <property type="match status" value="1"/>
</dbReference>
<feature type="DNA-binding region" description="H-T-H motif" evidence="2">
    <location>
        <begin position="44"/>
        <end position="63"/>
    </location>
</feature>
<dbReference type="PANTHER" id="PTHR43479">
    <property type="entry name" value="ACREF/ENVCD OPERON REPRESSOR-RELATED"/>
    <property type="match status" value="1"/>
</dbReference>